<organism evidence="2 3">
    <name type="scientific">Ensete ventricosum</name>
    <name type="common">Abyssinian banana</name>
    <name type="synonym">Musa ensete</name>
    <dbReference type="NCBI Taxonomy" id="4639"/>
    <lineage>
        <taxon>Eukaryota</taxon>
        <taxon>Viridiplantae</taxon>
        <taxon>Streptophyta</taxon>
        <taxon>Embryophyta</taxon>
        <taxon>Tracheophyta</taxon>
        <taxon>Spermatophyta</taxon>
        <taxon>Magnoliopsida</taxon>
        <taxon>Liliopsida</taxon>
        <taxon>Zingiberales</taxon>
        <taxon>Musaceae</taxon>
        <taxon>Ensete</taxon>
    </lineage>
</organism>
<sequence>MAKMSQPLGGAGERGGHSPASLYPSFFRPPMLSPVFGADEAVLRREAAALWEVGSGDPPPQEPHPLTSIVPFRHGLPHSTAAATPACE</sequence>
<dbReference type="Proteomes" id="UP000287651">
    <property type="component" value="Unassembled WGS sequence"/>
</dbReference>
<proteinExistence type="predicted"/>
<gene>
    <name evidence="2" type="ORF">B296_00042540</name>
</gene>
<comment type="caution">
    <text evidence="2">The sequence shown here is derived from an EMBL/GenBank/DDBJ whole genome shotgun (WGS) entry which is preliminary data.</text>
</comment>
<evidence type="ECO:0000256" key="1">
    <source>
        <dbReference type="SAM" id="MobiDB-lite"/>
    </source>
</evidence>
<evidence type="ECO:0000313" key="2">
    <source>
        <dbReference type="EMBL" id="RRT43803.1"/>
    </source>
</evidence>
<name>A0A426XW98_ENSVE</name>
<dbReference type="EMBL" id="AMZH03016899">
    <property type="protein sequence ID" value="RRT43803.1"/>
    <property type="molecule type" value="Genomic_DNA"/>
</dbReference>
<reference evidence="2 3" key="1">
    <citation type="journal article" date="2014" name="Agronomy (Basel)">
        <title>A Draft Genome Sequence for Ensete ventricosum, the Drought-Tolerant Tree Against Hunger.</title>
        <authorList>
            <person name="Harrison J."/>
            <person name="Moore K.A."/>
            <person name="Paszkiewicz K."/>
            <person name="Jones T."/>
            <person name="Grant M."/>
            <person name="Ambacheew D."/>
            <person name="Muzemil S."/>
            <person name="Studholme D.J."/>
        </authorList>
    </citation>
    <scope>NUCLEOTIDE SEQUENCE [LARGE SCALE GENOMIC DNA]</scope>
</reference>
<evidence type="ECO:0000313" key="3">
    <source>
        <dbReference type="Proteomes" id="UP000287651"/>
    </source>
</evidence>
<feature type="region of interest" description="Disordered" evidence="1">
    <location>
        <begin position="1"/>
        <end position="23"/>
    </location>
</feature>
<accession>A0A426XW98</accession>
<protein>
    <submittedName>
        <fullName evidence="2">Uncharacterized protein</fullName>
    </submittedName>
</protein>
<feature type="region of interest" description="Disordered" evidence="1">
    <location>
        <begin position="53"/>
        <end position="88"/>
    </location>
</feature>
<dbReference type="AlphaFoldDB" id="A0A426XW98"/>